<comment type="caution">
    <text evidence="15">The sequence shown here is derived from an EMBL/GenBank/DDBJ whole genome shotgun (WGS) entry which is preliminary data.</text>
</comment>
<dbReference type="CDD" id="cd00075">
    <property type="entry name" value="HATPase"/>
    <property type="match status" value="1"/>
</dbReference>
<dbReference type="Pfam" id="PF02518">
    <property type="entry name" value="HATPase_c"/>
    <property type="match status" value="1"/>
</dbReference>
<name>A0A5J5IQR3_9MICO</name>
<feature type="transmembrane region" description="Helical" evidence="12">
    <location>
        <begin position="170"/>
        <end position="194"/>
    </location>
</feature>
<evidence type="ECO:0000256" key="2">
    <source>
        <dbReference type="ARBA" id="ARBA00001968"/>
    </source>
</evidence>
<evidence type="ECO:0000256" key="10">
    <source>
        <dbReference type="ARBA" id="ARBA00023012"/>
    </source>
</evidence>
<dbReference type="SMART" id="SM00387">
    <property type="entry name" value="HATPase_c"/>
    <property type="match status" value="1"/>
</dbReference>
<protein>
    <recommendedName>
        <fullName evidence="4">histidine kinase</fullName>
        <ecNumber evidence="4">2.7.13.3</ecNumber>
    </recommendedName>
</protein>
<feature type="domain" description="HAMP" evidence="14">
    <location>
        <begin position="195"/>
        <end position="257"/>
    </location>
</feature>
<dbReference type="InterPro" id="IPR050428">
    <property type="entry name" value="TCS_sensor_his_kinase"/>
</dbReference>
<evidence type="ECO:0000256" key="8">
    <source>
        <dbReference type="ARBA" id="ARBA00022777"/>
    </source>
</evidence>
<dbReference type="InterPro" id="IPR036097">
    <property type="entry name" value="HisK_dim/P_sf"/>
</dbReference>
<evidence type="ECO:0000259" key="14">
    <source>
        <dbReference type="PROSITE" id="PS50885"/>
    </source>
</evidence>
<comment type="catalytic activity">
    <reaction evidence="1">
        <text>ATP + protein L-histidine = ADP + protein N-phospho-L-histidine.</text>
        <dbReference type="EC" id="2.7.13.3"/>
    </reaction>
</comment>
<evidence type="ECO:0000313" key="16">
    <source>
        <dbReference type="Proteomes" id="UP000327039"/>
    </source>
</evidence>
<evidence type="ECO:0000256" key="3">
    <source>
        <dbReference type="ARBA" id="ARBA00004236"/>
    </source>
</evidence>
<keyword evidence="5" id="KW-0597">Phosphoprotein</keyword>
<dbReference type="SUPFAM" id="SSF47384">
    <property type="entry name" value="Homodimeric domain of signal transducing histidine kinase"/>
    <property type="match status" value="1"/>
</dbReference>
<dbReference type="GO" id="GO:0005886">
    <property type="term" value="C:plasma membrane"/>
    <property type="evidence" value="ECO:0007669"/>
    <property type="project" value="UniProtKB-SubCell"/>
</dbReference>
<dbReference type="PANTHER" id="PTHR45436:SF5">
    <property type="entry name" value="SENSOR HISTIDINE KINASE TRCS"/>
    <property type="match status" value="1"/>
</dbReference>
<dbReference type="PROSITE" id="PS50109">
    <property type="entry name" value="HIS_KIN"/>
    <property type="match status" value="1"/>
</dbReference>
<dbReference type="GO" id="GO:0000155">
    <property type="term" value="F:phosphorelay sensor kinase activity"/>
    <property type="evidence" value="ECO:0007669"/>
    <property type="project" value="InterPro"/>
</dbReference>
<dbReference type="SMART" id="SM00388">
    <property type="entry name" value="HisKA"/>
    <property type="match status" value="1"/>
</dbReference>
<keyword evidence="9 12" id="KW-1133">Transmembrane helix</keyword>
<evidence type="ECO:0000313" key="15">
    <source>
        <dbReference type="EMBL" id="KAA9083788.1"/>
    </source>
</evidence>
<evidence type="ECO:0000259" key="13">
    <source>
        <dbReference type="PROSITE" id="PS50109"/>
    </source>
</evidence>
<dbReference type="InterPro" id="IPR005467">
    <property type="entry name" value="His_kinase_dom"/>
</dbReference>
<dbReference type="Gene3D" id="1.10.287.130">
    <property type="match status" value="1"/>
</dbReference>
<keyword evidence="11 12" id="KW-0472">Membrane</keyword>
<evidence type="ECO:0000256" key="1">
    <source>
        <dbReference type="ARBA" id="ARBA00000085"/>
    </source>
</evidence>
<reference evidence="16" key="1">
    <citation type="submission" date="2019-09" db="EMBL/GenBank/DDBJ databases">
        <title>Mumia zhuanghuii sp. nov. isolated from the intestinal contents of plateau pika (Ochotona curzoniae) in the Qinghai-Tibet plateau of China.</title>
        <authorList>
            <person name="Tian Z."/>
        </authorList>
    </citation>
    <scope>NUCLEOTIDE SEQUENCE [LARGE SCALE GENOMIC DNA]</scope>
    <source>
        <strain evidence="16">DSM 25564</strain>
    </source>
</reference>
<evidence type="ECO:0000256" key="6">
    <source>
        <dbReference type="ARBA" id="ARBA00022679"/>
    </source>
</evidence>
<dbReference type="AlphaFoldDB" id="A0A5J5IQR3"/>
<dbReference type="RefSeq" id="WP_150420498.1">
    <property type="nucleotide sequence ID" value="NZ_VYRZ01000005.1"/>
</dbReference>
<keyword evidence="10" id="KW-0902">Two-component regulatory system</keyword>
<dbReference type="InterPro" id="IPR003661">
    <property type="entry name" value="HisK_dim/P_dom"/>
</dbReference>
<dbReference type="InterPro" id="IPR003660">
    <property type="entry name" value="HAMP_dom"/>
</dbReference>
<dbReference type="InterPro" id="IPR003594">
    <property type="entry name" value="HATPase_dom"/>
</dbReference>
<dbReference type="InterPro" id="IPR004358">
    <property type="entry name" value="Sig_transdc_His_kin-like_C"/>
</dbReference>
<dbReference type="Gene3D" id="6.10.340.10">
    <property type="match status" value="1"/>
</dbReference>
<dbReference type="GO" id="GO:0005509">
    <property type="term" value="F:calcium ion binding"/>
    <property type="evidence" value="ECO:0007669"/>
    <property type="project" value="UniProtKB-ARBA"/>
</dbReference>
<dbReference type="PANTHER" id="PTHR45436">
    <property type="entry name" value="SENSOR HISTIDINE KINASE YKOH"/>
    <property type="match status" value="1"/>
</dbReference>
<keyword evidence="16" id="KW-1185">Reference proteome</keyword>
<accession>A0A5J5IQR3</accession>
<dbReference type="PROSITE" id="PS50885">
    <property type="entry name" value="HAMP"/>
    <property type="match status" value="1"/>
</dbReference>
<dbReference type="EC" id="2.7.13.3" evidence="4"/>
<evidence type="ECO:0000256" key="9">
    <source>
        <dbReference type="ARBA" id="ARBA00022989"/>
    </source>
</evidence>
<dbReference type="Proteomes" id="UP000327039">
    <property type="component" value="Unassembled WGS sequence"/>
</dbReference>
<dbReference type="SUPFAM" id="SSF55874">
    <property type="entry name" value="ATPase domain of HSP90 chaperone/DNA topoisomerase II/histidine kinase"/>
    <property type="match status" value="1"/>
</dbReference>
<dbReference type="CDD" id="cd00082">
    <property type="entry name" value="HisKA"/>
    <property type="match status" value="1"/>
</dbReference>
<evidence type="ECO:0000256" key="11">
    <source>
        <dbReference type="ARBA" id="ARBA00023136"/>
    </source>
</evidence>
<evidence type="ECO:0000256" key="12">
    <source>
        <dbReference type="SAM" id="Phobius"/>
    </source>
</evidence>
<dbReference type="Gene3D" id="3.30.565.10">
    <property type="entry name" value="Histidine kinase-like ATPase, C-terminal domain"/>
    <property type="match status" value="1"/>
</dbReference>
<dbReference type="EMBL" id="VYRZ01000005">
    <property type="protein sequence ID" value="KAA9083788.1"/>
    <property type="molecule type" value="Genomic_DNA"/>
</dbReference>
<keyword evidence="7 12" id="KW-0812">Transmembrane</keyword>
<dbReference type="PRINTS" id="PR00344">
    <property type="entry name" value="BCTRLSENSOR"/>
</dbReference>
<evidence type="ECO:0000256" key="5">
    <source>
        <dbReference type="ARBA" id="ARBA00022553"/>
    </source>
</evidence>
<comment type="cofactor">
    <cofactor evidence="2">
        <name>a divalent metal cation</name>
        <dbReference type="ChEBI" id="CHEBI:60240"/>
    </cofactor>
</comment>
<keyword evidence="8 15" id="KW-0418">Kinase</keyword>
<evidence type="ECO:0000256" key="7">
    <source>
        <dbReference type="ARBA" id="ARBA00022692"/>
    </source>
</evidence>
<proteinExistence type="predicted"/>
<gene>
    <name evidence="15" type="ORF">F6B42_14685</name>
</gene>
<dbReference type="InterPro" id="IPR036890">
    <property type="entry name" value="HATPase_C_sf"/>
</dbReference>
<evidence type="ECO:0000256" key="4">
    <source>
        <dbReference type="ARBA" id="ARBA00012438"/>
    </source>
</evidence>
<dbReference type="Pfam" id="PF00512">
    <property type="entry name" value="HisKA"/>
    <property type="match status" value="1"/>
</dbReference>
<organism evidence="15 16">
    <name type="scientific">Microbacterium radiodurans</name>
    <dbReference type="NCBI Taxonomy" id="661398"/>
    <lineage>
        <taxon>Bacteria</taxon>
        <taxon>Bacillati</taxon>
        <taxon>Actinomycetota</taxon>
        <taxon>Actinomycetes</taxon>
        <taxon>Micrococcales</taxon>
        <taxon>Microbacteriaceae</taxon>
        <taxon>Microbacterium</taxon>
    </lineage>
</organism>
<feature type="domain" description="Histidine kinase" evidence="13">
    <location>
        <begin position="272"/>
        <end position="486"/>
    </location>
</feature>
<dbReference type="OrthoDB" id="9786919at2"/>
<keyword evidence="6" id="KW-0808">Transferase</keyword>
<sequence>MSTRARRRWTLRRTLVVGTSALVAAALIAMSAATVLALRSFVVDRLDEQVLGGLSVSLRPFPGDDRFTNGQPPGAPAPRIGTLQVTLDDTGAATSSSYTQADGTEISLSDEQVAALSDATEADRVPTTVELGGDFGTDLGSFRVAAAPTTDGGRVIAGSSLADVEATTSALLVILAIVASLTLLAAVTGLTLLVRRNLRPLARVADVAEHVSALPLADGETAISERVAQRDTDPDTEVGRVGTSLNGLLRHVETALSVRRESEDRLRRFVADASHELRTPLASIRGYAQLSRGEGAPMTPTQARSLDRIESEAVRMAALVDDLLLLARLDAGQRLRDEEVELTLLAVDAVSDAHAADPDREWRLEVDEKLVTVRGDGNRIRQVIANLLRNAQAHTPPGTVVTVSLDSDATDAVLRVSDTGPGIDESIASTLFDRFTRGDDARNRDAGSTGLGLSIARAIVDAHGGSITARSTPGDTTFTVRLPLRQPFAVALS</sequence>
<comment type="subcellular location">
    <subcellularLocation>
        <location evidence="3">Cell membrane</location>
    </subcellularLocation>
</comment>
<dbReference type="FunFam" id="3.30.565.10:FF:000006">
    <property type="entry name" value="Sensor histidine kinase WalK"/>
    <property type="match status" value="1"/>
</dbReference>
<dbReference type="FunFam" id="1.10.287.130:FF:000001">
    <property type="entry name" value="Two-component sensor histidine kinase"/>
    <property type="match status" value="1"/>
</dbReference>